<sequence>MLKKLSLITSIFLFTFVGNAFAHTGLESSSPQNGEVIDSELKEVTLTFEGKIEQSSTFTLESSAGESIPVEDITVQENILSGTLSTSLDNGEYFIKWNIIGADGHLINGEIPFSVEVPNTENTTEVEKTETDTTKVDDIETQTTNEDAVTEEEPEQSSPSYVVPTIIVVLILIIVGSFFMMKRKK</sequence>
<keyword evidence="10" id="KW-1185">Reference proteome</keyword>
<gene>
    <name evidence="9" type="ORF">H9636_10260</name>
</gene>
<evidence type="ECO:0000313" key="9">
    <source>
        <dbReference type="EMBL" id="MBD8027038.1"/>
    </source>
</evidence>
<feature type="region of interest" description="Disordered" evidence="5">
    <location>
        <begin position="118"/>
        <end position="157"/>
    </location>
</feature>
<protein>
    <submittedName>
        <fullName evidence="9">Copper resistance protein CopC</fullName>
    </submittedName>
</protein>
<evidence type="ECO:0000256" key="4">
    <source>
        <dbReference type="ARBA" id="ARBA00023008"/>
    </source>
</evidence>
<dbReference type="InterPro" id="IPR014756">
    <property type="entry name" value="Ig_E-set"/>
</dbReference>
<organism evidence="9 10">
    <name type="scientific">Ureibacillus galli</name>
    <dbReference type="NCBI Taxonomy" id="2762222"/>
    <lineage>
        <taxon>Bacteria</taxon>
        <taxon>Bacillati</taxon>
        <taxon>Bacillota</taxon>
        <taxon>Bacilli</taxon>
        <taxon>Bacillales</taxon>
        <taxon>Caryophanaceae</taxon>
        <taxon>Ureibacillus</taxon>
    </lineage>
</organism>
<evidence type="ECO:0000313" key="10">
    <source>
        <dbReference type="Proteomes" id="UP000640930"/>
    </source>
</evidence>
<dbReference type="InterPro" id="IPR007348">
    <property type="entry name" value="CopC_dom"/>
</dbReference>
<evidence type="ECO:0000256" key="5">
    <source>
        <dbReference type="SAM" id="MobiDB-lite"/>
    </source>
</evidence>
<keyword evidence="3 7" id="KW-0732">Signal</keyword>
<keyword evidence="6" id="KW-0812">Transmembrane</keyword>
<dbReference type="InterPro" id="IPR014755">
    <property type="entry name" value="Cu-Rt/internalin_Ig-like"/>
</dbReference>
<evidence type="ECO:0000256" key="3">
    <source>
        <dbReference type="ARBA" id="ARBA00022729"/>
    </source>
</evidence>
<comment type="subcellular location">
    <subcellularLocation>
        <location evidence="1">Cell envelope</location>
    </subcellularLocation>
</comment>
<keyword evidence="4" id="KW-0186">Copper</keyword>
<dbReference type="Proteomes" id="UP000640930">
    <property type="component" value="Unassembled WGS sequence"/>
</dbReference>
<dbReference type="RefSeq" id="WP_191707512.1">
    <property type="nucleotide sequence ID" value="NZ_JACSQA010000013.1"/>
</dbReference>
<feature type="transmembrane region" description="Helical" evidence="6">
    <location>
        <begin position="161"/>
        <end position="181"/>
    </location>
</feature>
<evidence type="ECO:0000256" key="2">
    <source>
        <dbReference type="ARBA" id="ARBA00022723"/>
    </source>
</evidence>
<feature type="domain" description="CopC" evidence="8">
    <location>
        <begin position="23"/>
        <end position="115"/>
    </location>
</feature>
<feature type="signal peptide" evidence="7">
    <location>
        <begin position="1"/>
        <end position="22"/>
    </location>
</feature>
<keyword evidence="6" id="KW-0472">Membrane</keyword>
<proteinExistence type="predicted"/>
<dbReference type="EMBL" id="JACSQA010000013">
    <property type="protein sequence ID" value="MBD8027038.1"/>
    <property type="molecule type" value="Genomic_DNA"/>
</dbReference>
<accession>A0ABR8XCU5</accession>
<feature type="compositionally biased region" description="Basic and acidic residues" evidence="5">
    <location>
        <begin position="125"/>
        <end position="138"/>
    </location>
</feature>
<dbReference type="InterPro" id="IPR032694">
    <property type="entry name" value="CopC/D"/>
</dbReference>
<dbReference type="Pfam" id="PF04234">
    <property type="entry name" value="CopC"/>
    <property type="match status" value="1"/>
</dbReference>
<comment type="caution">
    <text evidence="9">The sequence shown here is derived from an EMBL/GenBank/DDBJ whole genome shotgun (WGS) entry which is preliminary data.</text>
</comment>
<evidence type="ECO:0000256" key="1">
    <source>
        <dbReference type="ARBA" id="ARBA00004196"/>
    </source>
</evidence>
<evidence type="ECO:0000256" key="6">
    <source>
        <dbReference type="SAM" id="Phobius"/>
    </source>
</evidence>
<keyword evidence="6" id="KW-1133">Transmembrane helix</keyword>
<dbReference type="PANTHER" id="PTHR34820">
    <property type="entry name" value="INNER MEMBRANE PROTEIN YEBZ"/>
    <property type="match status" value="1"/>
</dbReference>
<dbReference type="SUPFAM" id="SSF81296">
    <property type="entry name" value="E set domains"/>
    <property type="match status" value="1"/>
</dbReference>
<reference evidence="9 10" key="1">
    <citation type="submission" date="2020-08" db="EMBL/GenBank/DDBJ databases">
        <title>A Genomic Blueprint of the Chicken Gut Microbiome.</title>
        <authorList>
            <person name="Gilroy R."/>
            <person name="Ravi A."/>
            <person name="Getino M."/>
            <person name="Pursley I."/>
            <person name="Horton D.L."/>
            <person name="Alikhan N.-F."/>
            <person name="Baker D."/>
            <person name="Gharbi K."/>
            <person name="Hall N."/>
            <person name="Watson M."/>
            <person name="Adriaenssens E.M."/>
            <person name="Foster-Nyarko E."/>
            <person name="Jarju S."/>
            <person name="Secka A."/>
            <person name="Antonio M."/>
            <person name="Oren A."/>
            <person name="Chaudhuri R."/>
            <person name="La Ragione R.M."/>
            <person name="Hildebrand F."/>
            <person name="Pallen M.J."/>
        </authorList>
    </citation>
    <scope>NUCLEOTIDE SEQUENCE [LARGE SCALE GENOMIC DNA]</scope>
    <source>
        <strain evidence="9 10">Re31</strain>
    </source>
</reference>
<dbReference type="Gene3D" id="2.60.40.1220">
    <property type="match status" value="1"/>
</dbReference>
<name>A0ABR8XCU5_9BACL</name>
<feature type="chain" id="PRO_5046383780" evidence="7">
    <location>
        <begin position="23"/>
        <end position="185"/>
    </location>
</feature>
<evidence type="ECO:0000256" key="7">
    <source>
        <dbReference type="SAM" id="SignalP"/>
    </source>
</evidence>
<keyword evidence="2" id="KW-0479">Metal-binding</keyword>
<evidence type="ECO:0000259" key="8">
    <source>
        <dbReference type="Pfam" id="PF04234"/>
    </source>
</evidence>
<dbReference type="PANTHER" id="PTHR34820:SF4">
    <property type="entry name" value="INNER MEMBRANE PROTEIN YEBZ"/>
    <property type="match status" value="1"/>
</dbReference>